<comment type="caution">
    <text evidence="2">The sequence shown here is derived from an EMBL/GenBank/DDBJ whole genome shotgun (WGS) entry which is preliminary data.</text>
</comment>
<feature type="region of interest" description="Disordered" evidence="1">
    <location>
        <begin position="1"/>
        <end position="56"/>
    </location>
</feature>
<feature type="compositionally biased region" description="Low complexity" evidence="1">
    <location>
        <begin position="1"/>
        <end position="22"/>
    </location>
</feature>
<evidence type="ECO:0000256" key="1">
    <source>
        <dbReference type="SAM" id="MobiDB-lite"/>
    </source>
</evidence>
<organism evidence="2 3">
    <name type="scientific">Agromyces allii</name>
    <dbReference type="NCBI Taxonomy" id="393607"/>
    <lineage>
        <taxon>Bacteria</taxon>
        <taxon>Bacillati</taxon>
        <taxon>Actinomycetota</taxon>
        <taxon>Actinomycetes</taxon>
        <taxon>Micrococcales</taxon>
        <taxon>Microbacteriaceae</taxon>
        <taxon>Agromyces</taxon>
    </lineage>
</organism>
<keyword evidence="3" id="KW-1185">Reference proteome</keyword>
<feature type="compositionally biased region" description="Pro residues" evidence="1">
    <location>
        <begin position="45"/>
        <end position="56"/>
    </location>
</feature>
<protein>
    <submittedName>
        <fullName evidence="2">Uncharacterized protein</fullName>
    </submittedName>
</protein>
<dbReference type="EMBL" id="BAAAMK010000002">
    <property type="protein sequence ID" value="GAA1948303.1"/>
    <property type="molecule type" value="Genomic_DNA"/>
</dbReference>
<feature type="compositionally biased region" description="Basic and acidic residues" evidence="1">
    <location>
        <begin position="24"/>
        <end position="43"/>
    </location>
</feature>
<dbReference type="RefSeq" id="WP_157413320.1">
    <property type="nucleotide sequence ID" value="NZ_BAAAMK010000002.1"/>
</dbReference>
<dbReference type="Proteomes" id="UP001499954">
    <property type="component" value="Unassembled WGS sequence"/>
</dbReference>
<accession>A0ABN2QAG0</accession>
<reference evidence="2 3" key="1">
    <citation type="journal article" date="2019" name="Int. J. Syst. Evol. Microbiol.">
        <title>The Global Catalogue of Microorganisms (GCM) 10K type strain sequencing project: providing services to taxonomists for standard genome sequencing and annotation.</title>
        <authorList>
            <consortium name="The Broad Institute Genomics Platform"/>
            <consortium name="The Broad Institute Genome Sequencing Center for Infectious Disease"/>
            <person name="Wu L."/>
            <person name="Ma J."/>
        </authorList>
    </citation>
    <scope>NUCLEOTIDE SEQUENCE [LARGE SCALE GENOMIC DNA]</scope>
    <source>
        <strain evidence="2 3">JCM 13584</strain>
    </source>
</reference>
<gene>
    <name evidence="2" type="ORF">GCM10009717_13320</name>
</gene>
<proteinExistence type="predicted"/>
<sequence length="56" mass="6001">MTDANAPENDAVEAAEAAAANPELEERLRSELAPEESMFKDWLPRPTPIDGPAPAP</sequence>
<evidence type="ECO:0000313" key="2">
    <source>
        <dbReference type="EMBL" id="GAA1948303.1"/>
    </source>
</evidence>
<name>A0ABN2QAG0_9MICO</name>
<evidence type="ECO:0000313" key="3">
    <source>
        <dbReference type="Proteomes" id="UP001499954"/>
    </source>
</evidence>